<dbReference type="EMBL" id="VTPC01008204">
    <property type="protein sequence ID" value="KAF2893153.1"/>
    <property type="molecule type" value="Genomic_DNA"/>
</dbReference>
<evidence type="ECO:0000313" key="8">
    <source>
        <dbReference type="Proteomes" id="UP000801492"/>
    </source>
</evidence>
<evidence type="ECO:0000256" key="5">
    <source>
        <dbReference type="SAM" id="Phobius"/>
    </source>
</evidence>
<name>A0A8K0CT20_IGNLU</name>
<reference evidence="7" key="1">
    <citation type="submission" date="2019-08" db="EMBL/GenBank/DDBJ databases">
        <title>The genome of the North American firefly Photinus pyralis.</title>
        <authorList>
            <consortium name="Photinus pyralis genome working group"/>
            <person name="Fallon T.R."/>
            <person name="Sander Lower S.E."/>
            <person name="Weng J.-K."/>
        </authorList>
    </citation>
    <scope>NUCLEOTIDE SEQUENCE</scope>
    <source>
        <strain evidence="7">TRF0915ILg1</strain>
        <tissue evidence="7">Whole body</tissue>
    </source>
</reference>
<feature type="domain" description="Olfactomedin-like" evidence="6">
    <location>
        <begin position="315"/>
        <end position="561"/>
    </location>
</feature>
<dbReference type="Proteomes" id="UP000801492">
    <property type="component" value="Unassembled WGS sequence"/>
</dbReference>
<evidence type="ECO:0000256" key="4">
    <source>
        <dbReference type="SAM" id="MobiDB-lite"/>
    </source>
</evidence>
<dbReference type="GO" id="GO:0007165">
    <property type="term" value="P:signal transduction"/>
    <property type="evidence" value="ECO:0007669"/>
    <property type="project" value="TreeGrafter"/>
</dbReference>
<keyword evidence="5" id="KW-0812">Transmembrane</keyword>
<feature type="compositionally biased region" description="Low complexity" evidence="4">
    <location>
        <begin position="150"/>
        <end position="160"/>
    </location>
</feature>
<keyword evidence="5" id="KW-0472">Membrane</keyword>
<dbReference type="AlphaFoldDB" id="A0A8K0CT20"/>
<dbReference type="InterPro" id="IPR008160">
    <property type="entry name" value="Collagen"/>
</dbReference>
<feature type="compositionally biased region" description="Pro residues" evidence="4">
    <location>
        <begin position="130"/>
        <end position="145"/>
    </location>
</feature>
<dbReference type="PANTHER" id="PTHR23192">
    <property type="entry name" value="OLFACTOMEDIN-RELATED"/>
    <property type="match status" value="1"/>
</dbReference>
<feature type="region of interest" description="Disordered" evidence="4">
    <location>
        <begin position="130"/>
        <end position="166"/>
    </location>
</feature>
<dbReference type="Pfam" id="PF02191">
    <property type="entry name" value="OLF"/>
    <property type="match status" value="1"/>
</dbReference>
<keyword evidence="8" id="KW-1185">Reference proteome</keyword>
<comment type="subcellular location">
    <subcellularLocation>
        <location evidence="1">Secreted</location>
    </subcellularLocation>
</comment>
<dbReference type="GO" id="GO:0005615">
    <property type="term" value="C:extracellular space"/>
    <property type="evidence" value="ECO:0007669"/>
    <property type="project" value="TreeGrafter"/>
</dbReference>
<protein>
    <recommendedName>
        <fullName evidence="6">Olfactomedin-like domain-containing protein</fullName>
    </recommendedName>
</protein>
<accession>A0A8K0CT20</accession>
<dbReference type="SMART" id="SM00284">
    <property type="entry name" value="OLF"/>
    <property type="match status" value="1"/>
</dbReference>
<dbReference type="PANTHER" id="PTHR23192:SF85">
    <property type="entry name" value="GLIOMEDIN"/>
    <property type="match status" value="1"/>
</dbReference>
<comment type="caution">
    <text evidence="3">Lacks conserved residue(s) required for the propagation of feature annotation.</text>
</comment>
<proteinExistence type="predicted"/>
<evidence type="ECO:0000256" key="2">
    <source>
        <dbReference type="ARBA" id="ARBA00022525"/>
    </source>
</evidence>
<evidence type="ECO:0000256" key="1">
    <source>
        <dbReference type="ARBA" id="ARBA00004613"/>
    </source>
</evidence>
<feature type="region of interest" description="Disordered" evidence="4">
    <location>
        <begin position="189"/>
        <end position="268"/>
    </location>
</feature>
<evidence type="ECO:0000256" key="3">
    <source>
        <dbReference type="PROSITE-ProRule" id="PRU00446"/>
    </source>
</evidence>
<dbReference type="InterPro" id="IPR003112">
    <property type="entry name" value="Olfac-like_dom"/>
</dbReference>
<dbReference type="PROSITE" id="PS51132">
    <property type="entry name" value="OLF"/>
    <property type="match status" value="1"/>
</dbReference>
<gene>
    <name evidence="7" type="ORF">ILUMI_13021</name>
</gene>
<dbReference type="InterPro" id="IPR050605">
    <property type="entry name" value="Olfactomedin-like_domain"/>
</dbReference>
<keyword evidence="5" id="KW-1133">Transmembrane helix</keyword>
<dbReference type="Pfam" id="PF01391">
    <property type="entry name" value="Collagen"/>
    <property type="match status" value="2"/>
</dbReference>
<evidence type="ECO:0000313" key="7">
    <source>
        <dbReference type="EMBL" id="KAF2893153.1"/>
    </source>
</evidence>
<keyword evidence="2" id="KW-0964">Secreted</keyword>
<feature type="transmembrane region" description="Helical" evidence="5">
    <location>
        <begin position="21"/>
        <end position="43"/>
    </location>
</feature>
<sequence length="561" mass="61788">MSITEEEKEKQTSCSHVNYTFFIISFMVLIFLIQLCLGVYVYLVTSEIYRGYLEEIRSEQLENRTKEILKDPQFCQLNGCYMNREEDGNTVYLLNDVYKTEERTPAIRRKRQQPKLTEYNFVMEIVKGEPGPPGLPGPVGPPGLPGPQGLPGTDGLPGLPGEKGDYGLNGPPGLKGVKGEAGLHGIPGHPGIIGSKGQKGNPAYLKKTEGKQDSLLVHGPPGEKGQKGERGFPGPSGQKGDPGFDGHSGIKGLKGEEGDRGYPGLDGLPGPPGLVGQVGPPGAPGHPGKCYGETKTMVTKYGKQEYSGLPDRTTKCLLKAAGEPEIIETRGHWSSMIDTNPPTEVYKATVWETTDDEYTLFEYANSQLELSTKEHDLYAGIAGTANVIDRGSFFYRAVHNKPRIVKYFLDNETSQVLDIPGITAKNHKPLYRSKLNSLDFNVDENGLWVSFADPDSNNMAIMKVNDDELQIEKIVTVVVGHQKFEEMFIASGVLYGIKGESDEDMKITFGLDLYTAKAYDLDIKLSNWLTPPKSATFDYKNKHLRVINKDGFLLKYPLECE</sequence>
<organism evidence="7 8">
    <name type="scientific">Ignelater luminosus</name>
    <name type="common">Cucubano</name>
    <name type="synonym">Pyrophorus luminosus</name>
    <dbReference type="NCBI Taxonomy" id="2038154"/>
    <lineage>
        <taxon>Eukaryota</taxon>
        <taxon>Metazoa</taxon>
        <taxon>Ecdysozoa</taxon>
        <taxon>Arthropoda</taxon>
        <taxon>Hexapoda</taxon>
        <taxon>Insecta</taxon>
        <taxon>Pterygota</taxon>
        <taxon>Neoptera</taxon>
        <taxon>Endopterygota</taxon>
        <taxon>Coleoptera</taxon>
        <taxon>Polyphaga</taxon>
        <taxon>Elateriformia</taxon>
        <taxon>Elateroidea</taxon>
        <taxon>Elateridae</taxon>
        <taxon>Agrypninae</taxon>
        <taxon>Pyrophorini</taxon>
        <taxon>Ignelater</taxon>
    </lineage>
</organism>
<comment type="caution">
    <text evidence="7">The sequence shown here is derived from an EMBL/GenBank/DDBJ whole genome shotgun (WGS) entry which is preliminary data.</text>
</comment>
<dbReference type="OrthoDB" id="6771947at2759"/>
<evidence type="ECO:0000259" key="6">
    <source>
        <dbReference type="PROSITE" id="PS51132"/>
    </source>
</evidence>